<name>A0A9W6QR49_9PSEU</name>
<protein>
    <submittedName>
        <fullName evidence="2">Uncharacterized protein</fullName>
    </submittedName>
</protein>
<evidence type="ECO:0000313" key="2">
    <source>
        <dbReference type="EMBL" id="GLW93250.1"/>
    </source>
</evidence>
<proteinExistence type="predicted"/>
<keyword evidence="3" id="KW-1185">Reference proteome</keyword>
<gene>
    <name evidence="2" type="ORF">Aglo03_40660</name>
</gene>
<reference evidence="2" key="1">
    <citation type="submission" date="2023-02" db="EMBL/GenBank/DDBJ databases">
        <title>Actinokineospora globicatena NBRC 15670.</title>
        <authorList>
            <person name="Ichikawa N."/>
            <person name="Sato H."/>
            <person name="Tonouchi N."/>
        </authorList>
    </citation>
    <scope>NUCLEOTIDE SEQUENCE</scope>
    <source>
        <strain evidence="2">NBRC 15670</strain>
    </source>
</reference>
<dbReference type="EMBL" id="BSSD01000006">
    <property type="protein sequence ID" value="GLW93250.1"/>
    <property type="molecule type" value="Genomic_DNA"/>
</dbReference>
<accession>A0A9W6QR49</accession>
<organism evidence="2 3">
    <name type="scientific">Actinokineospora globicatena</name>
    <dbReference type="NCBI Taxonomy" id="103729"/>
    <lineage>
        <taxon>Bacteria</taxon>
        <taxon>Bacillati</taxon>
        <taxon>Actinomycetota</taxon>
        <taxon>Actinomycetes</taxon>
        <taxon>Pseudonocardiales</taxon>
        <taxon>Pseudonocardiaceae</taxon>
        <taxon>Actinokineospora</taxon>
    </lineage>
</organism>
<evidence type="ECO:0000256" key="1">
    <source>
        <dbReference type="SAM" id="MobiDB-lite"/>
    </source>
</evidence>
<evidence type="ECO:0000313" key="3">
    <source>
        <dbReference type="Proteomes" id="UP001165042"/>
    </source>
</evidence>
<comment type="caution">
    <text evidence="2">The sequence shown here is derived from an EMBL/GenBank/DDBJ whole genome shotgun (WGS) entry which is preliminary data.</text>
</comment>
<dbReference type="Proteomes" id="UP001165042">
    <property type="component" value="Unassembled WGS sequence"/>
</dbReference>
<dbReference type="AlphaFoldDB" id="A0A9W6QR49"/>
<feature type="region of interest" description="Disordered" evidence="1">
    <location>
        <begin position="58"/>
        <end position="93"/>
    </location>
</feature>
<sequence length="133" mass="15046">MRRARFSSEFEARIVAGTGFREPRWKPLVVPLDVDRDPSARISIDAVPDLVGLLVERVQPPPQHQGEENGLNPRSASLDDNMPTRLEPGRPHAWEQGPQWGYVRWGRVGVWARWASMARDTSVMDSVFSSEGR</sequence>